<gene>
    <name evidence="1" type="ORF">A2782_03765</name>
</gene>
<evidence type="ECO:0008006" key="3">
    <source>
        <dbReference type="Google" id="ProtNLM"/>
    </source>
</evidence>
<sequence length="69" mass="7440">MLKNTVCFLIRTYQILFGGRGGLLSFVVGGGCPQAPTCSEYTYQAVKRFGVLPGLKKGAGRVLKCNQLN</sequence>
<dbReference type="EMBL" id="MHBW01000031">
    <property type="protein sequence ID" value="OGY08104.1"/>
    <property type="molecule type" value="Genomic_DNA"/>
</dbReference>
<proteinExistence type="predicted"/>
<dbReference type="NCBIfam" id="TIGR00278">
    <property type="entry name" value="membrane protein insertion efficiency factor YidD"/>
    <property type="match status" value="1"/>
</dbReference>
<evidence type="ECO:0000313" key="2">
    <source>
        <dbReference type="Proteomes" id="UP000177967"/>
    </source>
</evidence>
<protein>
    <recommendedName>
        <fullName evidence="3">Membrane protein insertion efficiency factor YidD</fullName>
    </recommendedName>
</protein>
<evidence type="ECO:0000313" key="1">
    <source>
        <dbReference type="EMBL" id="OGY08104.1"/>
    </source>
</evidence>
<organism evidence="1 2">
    <name type="scientific">Candidatus Blackburnbacteria bacterium RIFCSPHIGHO2_01_FULL_43_15b</name>
    <dbReference type="NCBI Taxonomy" id="1797513"/>
    <lineage>
        <taxon>Bacteria</taxon>
        <taxon>Candidatus Blackburniibacteriota</taxon>
    </lineage>
</organism>
<comment type="caution">
    <text evidence="1">The sequence shown here is derived from an EMBL/GenBank/DDBJ whole genome shotgun (WGS) entry which is preliminary data.</text>
</comment>
<dbReference type="SMART" id="SM01234">
    <property type="entry name" value="Haemolytic"/>
    <property type="match status" value="1"/>
</dbReference>
<dbReference type="AlphaFoldDB" id="A0A1G1UY91"/>
<dbReference type="Pfam" id="PF01809">
    <property type="entry name" value="YidD"/>
    <property type="match status" value="1"/>
</dbReference>
<dbReference type="STRING" id="1797513.A2782_03765"/>
<dbReference type="PROSITE" id="PS51257">
    <property type="entry name" value="PROKAR_LIPOPROTEIN"/>
    <property type="match status" value="1"/>
</dbReference>
<name>A0A1G1UY91_9BACT</name>
<accession>A0A1G1UY91</accession>
<dbReference type="InterPro" id="IPR002696">
    <property type="entry name" value="Membr_insert_effic_factor_YidD"/>
</dbReference>
<dbReference type="Proteomes" id="UP000177967">
    <property type="component" value="Unassembled WGS sequence"/>
</dbReference>
<reference evidence="1 2" key="1">
    <citation type="journal article" date="2016" name="Nat. Commun.">
        <title>Thousands of microbial genomes shed light on interconnected biogeochemical processes in an aquifer system.</title>
        <authorList>
            <person name="Anantharaman K."/>
            <person name="Brown C.T."/>
            <person name="Hug L.A."/>
            <person name="Sharon I."/>
            <person name="Castelle C.J."/>
            <person name="Probst A.J."/>
            <person name="Thomas B.C."/>
            <person name="Singh A."/>
            <person name="Wilkins M.J."/>
            <person name="Karaoz U."/>
            <person name="Brodie E.L."/>
            <person name="Williams K.H."/>
            <person name="Hubbard S.S."/>
            <person name="Banfield J.F."/>
        </authorList>
    </citation>
    <scope>NUCLEOTIDE SEQUENCE [LARGE SCALE GENOMIC DNA]</scope>
</reference>